<feature type="signal peptide" evidence="2">
    <location>
        <begin position="1"/>
        <end position="25"/>
    </location>
</feature>
<dbReference type="InterPro" id="IPR051172">
    <property type="entry name" value="Chlamydia_OmcB"/>
</dbReference>
<evidence type="ECO:0000313" key="6">
    <source>
        <dbReference type="Proteomes" id="UP000075420"/>
    </source>
</evidence>
<name>A0A150PP55_SORCE</name>
<dbReference type="Proteomes" id="UP000075420">
    <property type="component" value="Unassembled WGS sequence"/>
</dbReference>
<feature type="chain" id="PRO_5007566077" evidence="2">
    <location>
        <begin position="26"/>
        <end position="576"/>
    </location>
</feature>
<dbReference type="AlphaFoldDB" id="A0A150PP55"/>
<feature type="region of interest" description="Disordered" evidence="1">
    <location>
        <begin position="429"/>
        <end position="451"/>
    </location>
</feature>
<protein>
    <submittedName>
        <fullName evidence="5">Uncharacterized protein</fullName>
    </submittedName>
</protein>
<dbReference type="Gene3D" id="2.60.40.740">
    <property type="match status" value="1"/>
</dbReference>
<dbReference type="PANTHER" id="PTHR34819">
    <property type="entry name" value="LARGE CYSTEINE-RICH PERIPLASMIC PROTEIN OMCB"/>
    <property type="match status" value="1"/>
</dbReference>
<feature type="domain" description="DUF11" evidence="3">
    <location>
        <begin position="388"/>
        <end position="502"/>
    </location>
</feature>
<dbReference type="InterPro" id="IPR008966">
    <property type="entry name" value="Adhesion_dom_sf"/>
</dbReference>
<dbReference type="InterPro" id="IPR047589">
    <property type="entry name" value="DUF11_rpt"/>
</dbReference>
<keyword evidence="2" id="KW-0732">Signal</keyword>
<dbReference type="InterPro" id="IPR026466">
    <property type="entry name" value="Fim_isopep_form_D2_dom"/>
</dbReference>
<evidence type="ECO:0000256" key="2">
    <source>
        <dbReference type="SAM" id="SignalP"/>
    </source>
</evidence>
<comment type="caution">
    <text evidence="5">The sequence shown here is derived from an EMBL/GenBank/DDBJ whole genome shotgun (WGS) entry which is preliminary data.</text>
</comment>
<dbReference type="EMBL" id="JELY01000937">
    <property type="protein sequence ID" value="KYF57517.1"/>
    <property type="molecule type" value="Genomic_DNA"/>
</dbReference>
<feature type="domain" description="DUF3344" evidence="4">
    <location>
        <begin position="103"/>
        <end position="344"/>
    </location>
</feature>
<dbReference type="NCBIfam" id="TIGR04226">
    <property type="entry name" value="RrgB_K2N_iso_D2"/>
    <property type="match status" value="1"/>
</dbReference>
<feature type="region of interest" description="Disordered" evidence="1">
    <location>
        <begin position="504"/>
        <end position="528"/>
    </location>
</feature>
<dbReference type="SUPFAM" id="SSF49401">
    <property type="entry name" value="Bacterial adhesins"/>
    <property type="match status" value="1"/>
</dbReference>
<feature type="compositionally biased region" description="Basic and acidic residues" evidence="1">
    <location>
        <begin position="441"/>
        <end position="451"/>
    </location>
</feature>
<organism evidence="5 6">
    <name type="scientific">Sorangium cellulosum</name>
    <name type="common">Polyangium cellulosum</name>
    <dbReference type="NCBI Taxonomy" id="56"/>
    <lineage>
        <taxon>Bacteria</taxon>
        <taxon>Pseudomonadati</taxon>
        <taxon>Myxococcota</taxon>
        <taxon>Polyangia</taxon>
        <taxon>Polyangiales</taxon>
        <taxon>Polyangiaceae</taxon>
        <taxon>Sorangium</taxon>
    </lineage>
</organism>
<dbReference type="InterPro" id="IPR001434">
    <property type="entry name" value="OmcB-like_DUF11"/>
</dbReference>
<evidence type="ECO:0000256" key="1">
    <source>
        <dbReference type="SAM" id="MobiDB-lite"/>
    </source>
</evidence>
<evidence type="ECO:0000259" key="3">
    <source>
        <dbReference type="Pfam" id="PF01345"/>
    </source>
</evidence>
<dbReference type="InterPro" id="IPR021779">
    <property type="entry name" value="DUF3344"/>
</dbReference>
<dbReference type="PANTHER" id="PTHR34819:SF3">
    <property type="entry name" value="CELL SURFACE PROTEIN"/>
    <property type="match status" value="1"/>
</dbReference>
<evidence type="ECO:0000259" key="4">
    <source>
        <dbReference type="Pfam" id="PF11824"/>
    </source>
</evidence>
<dbReference type="NCBIfam" id="TIGR01451">
    <property type="entry name" value="B_ant_repeat"/>
    <property type="match status" value="1"/>
</dbReference>
<accession>A0A150PP55</accession>
<dbReference type="Pfam" id="PF11824">
    <property type="entry name" value="DUF3344"/>
    <property type="match status" value="1"/>
</dbReference>
<dbReference type="Pfam" id="PF01345">
    <property type="entry name" value="DUF11"/>
    <property type="match status" value="1"/>
</dbReference>
<reference evidence="5 6" key="1">
    <citation type="submission" date="2014-02" db="EMBL/GenBank/DDBJ databases">
        <title>The small core and large imbalanced accessory genome model reveals a collaborative survival strategy of Sorangium cellulosum strains in nature.</title>
        <authorList>
            <person name="Han K."/>
            <person name="Peng R."/>
            <person name="Blom J."/>
            <person name="Li Y.-Z."/>
        </authorList>
    </citation>
    <scope>NUCLEOTIDE SEQUENCE [LARGE SCALE GENOMIC DNA]</scope>
    <source>
        <strain evidence="5 6">So0157-25</strain>
    </source>
</reference>
<proteinExistence type="predicted"/>
<evidence type="ECO:0000313" key="5">
    <source>
        <dbReference type="EMBL" id="KYF57517.1"/>
    </source>
</evidence>
<gene>
    <name evidence="5" type="ORF">BE08_24340</name>
</gene>
<sequence>MRKQLSVTGLALLTLMGLTTASATAEPKLRVQVDQQGDFALIGSSIGQECRSSTPRPQVGTVGDCGTSTVESGPDLLWRSDSPEAGKAEANLDISPEDARTTAVLELPEGATVTHAYLYWAARNPAGADLEVDLHHEGGFDGKITAIDSVETVINQGKDNESRNYQSVADVTAIVKESGAGAYRVGGVDVVDVRNSDDDVVFVAWWMVVFYEAPKSPMRNLALFDGLDRVSQGNSQQVELSGFKVPDAGFTAKLGIVAFEGDNTNSGDSVFFNPENPGKPDPAEALSNELNPADNFFNSTRSAFGEPVSVEGDLPRIAGTPQSMSGVDIDIVDVSAKLRPGNDRATLVATSSQELYFLAGWVTSISNFGPDFSRSTKVATDIGGPPTYRGDAVEYRITATNSGNDDAVDVVLTDALPAGVTFVPGSLEIVDGPSAGPQSDRAGDDRGEYDPQTRTVRFRLGEGADGERGGGIPAGGSVTVRFEVTVDADAPDVIKNQATIAAGGAMGAPVSDDPTDGNGDGAGAPPTEIALEPESFYAAGSGMIGACATSPRGRDGGAGWLAGLALAGLLCRRRRA</sequence>